<dbReference type="SUPFAM" id="SSF53448">
    <property type="entry name" value="Nucleotide-diphospho-sugar transferases"/>
    <property type="match status" value="1"/>
</dbReference>
<protein>
    <recommendedName>
        <fullName evidence="7">Glycosyltransferase 2-like domain-containing protein</fullName>
    </recommendedName>
</protein>
<name>A0ABP8UVX7_9ACTN</name>
<sequence length="387" mass="42410">MSPRILVGLPSFNEADAIAIVTRDVDEALATMPFQVSAVLVNADNSSTDGTVDAFMATPTRYPKHAIATPHSGGKGRNWRAVFELLRDKEFDVALMVDTDLGTVPASWIHALATAVVSRGSDFVFPLRPATWNGGDLTYHLAYPALAGAFGGDLREPLCGEIAISRSGAERVLDQDWTASDFRFGIDALVASVALATGSWRTVALREQRRNKLRSFTPQQGTDYRMGAKFAEVAATVRRRCRIRLYEPMPESFVPCTEAAPTGIGLPVPHDDPDITRLAEATTGRLIEGLDAGAIDALPQTIARPLSEHIASGGCRQGLPWPVWRDVLLSWIKHKDDETIPIELLETLFLNRVVGHHTEIRGTADWYDTVRQQTLDFFAHRASLWGG</sequence>
<evidence type="ECO:0000256" key="2">
    <source>
        <dbReference type="ARBA" id="ARBA00006739"/>
    </source>
</evidence>
<dbReference type="InterPro" id="IPR050256">
    <property type="entry name" value="Glycosyltransferase_2"/>
</dbReference>
<keyword evidence="3" id="KW-0328">Glycosyltransferase</keyword>
<dbReference type="Gene3D" id="3.90.550.10">
    <property type="entry name" value="Spore Coat Polysaccharide Biosynthesis Protein SpsA, Chain A"/>
    <property type="match status" value="1"/>
</dbReference>
<comment type="similarity">
    <text evidence="2">Belongs to the glycosyltransferase 2 family.</text>
</comment>
<evidence type="ECO:0008006" key="7">
    <source>
        <dbReference type="Google" id="ProtNLM"/>
    </source>
</evidence>
<keyword evidence="6" id="KW-1185">Reference proteome</keyword>
<dbReference type="InterPro" id="IPR029044">
    <property type="entry name" value="Nucleotide-diphossugar_trans"/>
</dbReference>
<dbReference type="EMBL" id="BAABHK010000024">
    <property type="protein sequence ID" value="GAA4638646.1"/>
    <property type="molecule type" value="Genomic_DNA"/>
</dbReference>
<evidence type="ECO:0000256" key="3">
    <source>
        <dbReference type="ARBA" id="ARBA00022676"/>
    </source>
</evidence>
<evidence type="ECO:0000256" key="4">
    <source>
        <dbReference type="ARBA" id="ARBA00022679"/>
    </source>
</evidence>
<proteinExistence type="inferred from homology"/>
<keyword evidence="4" id="KW-0808">Transferase</keyword>
<dbReference type="PANTHER" id="PTHR48090">
    <property type="entry name" value="UNDECAPRENYL-PHOSPHATE 4-DEOXY-4-FORMAMIDO-L-ARABINOSE TRANSFERASE-RELATED"/>
    <property type="match status" value="1"/>
</dbReference>
<reference evidence="6" key="1">
    <citation type="journal article" date="2019" name="Int. J. Syst. Evol. Microbiol.">
        <title>The Global Catalogue of Microorganisms (GCM) 10K type strain sequencing project: providing services to taxonomists for standard genome sequencing and annotation.</title>
        <authorList>
            <consortium name="The Broad Institute Genomics Platform"/>
            <consortium name="The Broad Institute Genome Sequencing Center for Infectious Disease"/>
            <person name="Wu L."/>
            <person name="Ma J."/>
        </authorList>
    </citation>
    <scope>NUCLEOTIDE SEQUENCE [LARGE SCALE GENOMIC DNA]</scope>
    <source>
        <strain evidence="6">JCM 17939</strain>
    </source>
</reference>
<evidence type="ECO:0000313" key="6">
    <source>
        <dbReference type="Proteomes" id="UP001501442"/>
    </source>
</evidence>
<dbReference type="RefSeq" id="WP_345442151.1">
    <property type="nucleotide sequence ID" value="NZ_BAABHK010000024.1"/>
</dbReference>
<evidence type="ECO:0000313" key="5">
    <source>
        <dbReference type="EMBL" id="GAA4638646.1"/>
    </source>
</evidence>
<evidence type="ECO:0000256" key="1">
    <source>
        <dbReference type="ARBA" id="ARBA00001936"/>
    </source>
</evidence>
<comment type="caution">
    <text evidence="5">The sequence shown here is derived from an EMBL/GenBank/DDBJ whole genome shotgun (WGS) entry which is preliminary data.</text>
</comment>
<organism evidence="5 6">
    <name type="scientific">Actinoallomurus vinaceus</name>
    <dbReference type="NCBI Taxonomy" id="1080074"/>
    <lineage>
        <taxon>Bacteria</taxon>
        <taxon>Bacillati</taxon>
        <taxon>Actinomycetota</taxon>
        <taxon>Actinomycetes</taxon>
        <taxon>Streptosporangiales</taxon>
        <taxon>Thermomonosporaceae</taxon>
        <taxon>Actinoallomurus</taxon>
    </lineage>
</organism>
<gene>
    <name evidence="5" type="ORF">GCM10023196_097200</name>
</gene>
<accession>A0ABP8UVX7</accession>
<comment type="cofactor">
    <cofactor evidence="1">
        <name>Mn(2+)</name>
        <dbReference type="ChEBI" id="CHEBI:29035"/>
    </cofactor>
</comment>
<dbReference type="PANTHER" id="PTHR48090:SF10">
    <property type="entry name" value="GLUCOSYL-3-PHOSPHOGLYCERATE SYNTHASE"/>
    <property type="match status" value="1"/>
</dbReference>
<dbReference type="Proteomes" id="UP001501442">
    <property type="component" value="Unassembled WGS sequence"/>
</dbReference>